<comment type="caution">
    <text evidence="1">The sequence shown here is derived from an EMBL/GenBank/DDBJ whole genome shotgun (WGS) entry which is preliminary data.</text>
</comment>
<evidence type="ECO:0000313" key="2">
    <source>
        <dbReference type="Proteomes" id="UP000708208"/>
    </source>
</evidence>
<dbReference type="AlphaFoldDB" id="A0A8J2KMB5"/>
<dbReference type="EMBL" id="CAJVCH010350713">
    <property type="protein sequence ID" value="CAG7815687.1"/>
    <property type="molecule type" value="Genomic_DNA"/>
</dbReference>
<proteinExistence type="predicted"/>
<name>A0A8J2KMB5_9HEXA</name>
<keyword evidence="2" id="KW-1185">Reference proteome</keyword>
<sequence>MGEASTITSFASSDLGSNHMVRLN</sequence>
<protein>
    <submittedName>
        <fullName evidence="1">Uncharacterized protein</fullName>
    </submittedName>
</protein>
<dbReference type="Proteomes" id="UP000708208">
    <property type="component" value="Unassembled WGS sequence"/>
</dbReference>
<gene>
    <name evidence="1" type="ORF">AFUS01_LOCUS26351</name>
</gene>
<organism evidence="1 2">
    <name type="scientific">Allacma fusca</name>
    <dbReference type="NCBI Taxonomy" id="39272"/>
    <lineage>
        <taxon>Eukaryota</taxon>
        <taxon>Metazoa</taxon>
        <taxon>Ecdysozoa</taxon>
        <taxon>Arthropoda</taxon>
        <taxon>Hexapoda</taxon>
        <taxon>Collembola</taxon>
        <taxon>Symphypleona</taxon>
        <taxon>Sminthuridae</taxon>
        <taxon>Allacma</taxon>
    </lineage>
</organism>
<reference evidence="1" key="1">
    <citation type="submission" date="2021-06" db="EMBL/GenBank/DDBJ databases">
        <authorList>
            <person name="Hodson N. C."/>
            <person name="Mongue J. A."/>
            <person name="Jaron S. K."/>
        </authorList>
    </citation>
    <scope>NUCLEOTIDE SEQUENCE</scope>
</reference>
<evidence type="ECO:0000313" key="1">
    <source>
        <dbReference type="EMBL" id="CAG7815687.1"/>
    </source>
</evidence>
<feature type="non-terminal residue" evidence="1">
    <location>
        <position position="24"/>
    </location>
</feature>
<accession>A0A8J2KMB5</accession>